<feature type="compositionally biased region" description="Acidic residues" evidence="1">
    <location>
        <begin position="266"/>
        <end position="276"/>
    </location>
</feature>
<organism evidence="2 3">
    <name type="scientific">Apiotrichum porosum</name>
    <dbReference type="NCBI Taxonomy" id="105984"/>
    <lineage>
        <taxon>Eukaryota</taxon>
        <taxon>Fungi</taxon>
        <taxon>Dikarya</taxon>
        <taxon>Basidiomycota</taxon>
        <taxon>Agaricomycotina</taxon>
        <taxon>Tremellomycetes</taxon>
        <taxon>Trichosporonales</taxon>
        <taxon>Trichosporonaceae</taxon>
        <taxon>Apiotrichum</taxon>
    </lineage>
</organism>
<evidence type="ECO:0000313" key="2">
    <source>
        <dbReference type="EMBL" id="RSH78627.1"/>
    </source>
</evidence>
<reference evidence="2 3" key="1">
    <citation type="submission" date="2018-11" db="EMBL/GenBank/DDBJ databases">
        <title>Genome sequence of Apiotrichum porosum DSM 27194.</title>
        <authorList>
            <person name="Aliyu H."/>
            <person name="Gorte O."/>
            <person name="Ochsenreither K."/>
        </authorList>
    </citation>
    <scope>NUCLEOTIDE SEQUENCE [LARGE SCALE GENOMIC DNA]</scope>
    <source>
        <strain evidence="2 3">DSM 27194</strain>
    </source>
</reference>
<comment type="caution">
    <text evidence="2">The sequence shown here is derived from an EMBL/GenBank/DDBJ whole genome shotgun (WGS) entry which is preliminary data.</text>
</comment>
<dbReference type="GeneID" id="39586899"/>
<evidence type="ECO:0000313" key="3">
    <source>
        <dbReference type="Proteomes" id="UP000279236"/>
    </source>
</evidence>
<keyword evidence="3" id="KW-1185">Reference proteome</keyword>
<protein>
    <submittedName>
        <fullName evidence="2">Uncharacterized protein</fullName>
    </submittedName>
</protein>
<name>A0A427XIR3_9TREE</name>
<proteinExistence type="predicted"/>
<accession>A0A427XIR3</accession>
<dbReference type="AlphaFoldDB" id="A0A427XIR3"/>
<feature type="region of interest" description="Disordered" evidence="1">
    <location>
        <begin position="255"/>
        <end position="283"/>
    </location>
</feature>
<dbReference type="RefSeq" id="XP_028473774.1">
    <property type="nucleotide sequence ID" value="XM_028618096.1"/>
</dbReference>
<dbReference type="Proteomes" id="UP000279236">
    <property type="component" value="Unassembled WGS sequence"/>
</dbReference>
<dbReference type="EMBL" id="RSCE01000012">
    <property type="protein sequence ID" value="RSH78627.1"/>
    <property type="molecule type" value="Genomic_DNA"/>
</dbReference>
<evidence type="ECO:0000256" key="1">
    <source>
        <dbReference type="SAM" id="MobiDB-lite"/>
    </source>
</evidence>
<sequence>MSTTTANTHVPALDSQMYPHIIDRVLASLSYPELYTFRLTSSSYRDQIDRLLLTHVLLSVAPEGRLKLRSPRPPFQGLPFIYRPGYMVDGEPTTTLPEPAHAIAVASTTRQLGYIRVLDLGNVGLDPHRDSRRMFVERDERPFLLVDADELTDDFAGRLQVVRRTGFARYDLESDLCAPVLVDWIELGTHTRQKRGVVFTDAPTRPAIQTYVLHLRFGASSSPQRLYQCTFGSTLFGYPIPDILVVVDPYNDANDNDLEPNIGDPTDAEQEEEAEENTSANPRSRVGLLEDYVGFAASVLVRGGNLTFVGVELLHPHALGFPSHFTPDETVAAFTNIVEWRVHNSSQFGSLEPFAHIMYSDLVEYGLPDLPFGPVSRADWHELVSTITFKNPAEEIRRGLRVVTRDEWRASLPEGSYLDERPDYQPPPPPECVPVMELDPVTGLMVPIEYDDEGDQYGNFGVVE</sequence>
<gene>
    <name evidence="2" type="ORF">EHS24_002356</name>
</gene>